<dbReference type="EMBL" id="CM035406">
    <property type="protein sequence ID" value="KAH7447494.1"/>
    <property type="molecule type" value="Genomic_DNA"/>
</dbReference>
<sequence>MNFPTLEQGMEVHSHVKQTSLKFDIFVVSTLIDMYAKWGSIEEARRLFDETRNKNELAWNSMIVGDAQQE</sequence>
<name>A0A8T2VMW9_CERRI</name>
<evidence type="ECO:0008006" key="5">
    <source>
        <dbReference type="Google" id="ProtNLM"/>
    </source>
</evidence>
<evidence type="ECO:0000313" key="4">
    <source>
        <dbReference type="Proteomes" id="UP000825935"/>
    </source>
</evidence>
<evidence type="ECO:0000256" key="2">
    <source>
        <dbReference type="PROSITE-ProRule" id="PRU00708"/>
    </source>
</evidence>
<dbReference type="Pfam" id="PF01535">
    <property type="entry name" value="PPR"/>
    <property type="match status" value="1"/>
</dbReference>
<dbReference type="InterPro" id="IPR046960">
    <property type="entry name" value="PPR_At4g14850-like_plant"/>
</dbReference>
<gene>
    <name evidence="3" type="ORF">KP509_01G108900</name>
</gene>
<proteinExistence type="predicted"/>
<dbReference type="AlphaFoldDB" id="A0A8T2VMW9"/>
<evidence type="ECO:0000256" key="1">
    <source>
        <dbReference type="ARBA" id="ARBA00022737"/>
    </source>
</evidence>
<dbReference type="OrthoDB" id="9990610at2759"/>
<comment type="caution">
    <text evidence="3">The sequence shown here is derived from an EMBL/GenBank/DDBJ whole genome shotgun (WGS) entry which is preliminary data.</text>
</comment>
<dbReference type="PANTHER" id="PTHR47926">
    <property type="entry name" value="PENTATRICOPEPTIDE REPEAT-CONTAINING PROTEIN"/>
    <property type="match status" value="1"/>
</dbReference>
<dbReference type="OMA" id="MIAGYEM"/>
<reference evidence="3" key="1">
    <citation type="submission" date="2021-08" db="EMBL/GenBank/DDBJ databases">
        <title>WGS assembly of Ceratopteris richardii.</title>
        <authorList>
            <person name="Marchant D.B."/>
            <person name="Chen G."/>
            <person name="Jenkins J."/>
            <person name="Shu S."/>
            <person name="Leebens-Mack J."/>
            <person name="Grimwood J."/>
            <person name="Schmutz J."/>
            <person name="Soltis P."/>
            <person name="Soltis D."/>
            <person name="Chen Z.-H."/>
        </authorList>
    </citation>
    <scope>NUCLEOTIDE SEQUENCE</scope>
    <source>
        <strain evidence="3">Whitten #5841</strain>
        <tissue evidence="3">Leaf</tissue>
    </source>
</reference>
<dbReference type="NCBIfam" id="TIGR00756">
    <property type="entry name" value="PPR"/>
    <property type="match status" value="1"/>
</dbReference>
<dbReference type="Gene3D" id="1.25.40.10">
    <property type="entry name" value="Tetratricopeptide repeat domain"/>
    <property type="match status" value="1"/>
</dbReference>
<protein>
    <recommendedName>
        <fullName evidence="5">Pentatricopeptide repeat-containing protein</fullName>
    </recommendedName>
</protein>
<organism evidence="3 4">
    <name type="scientific">Ceratopteris richardii</name>
    <name type="common">Triangle waterfern</name>
    <dbReference type="NCBI Taxonomy" id="49495"/>
    <lineage>
        <taxon>Eukaryota</taxon>
        <taxon>Viridiplantae</taxon>
        <taxon>Streptophyta</taxon>
        <taxon>Embryophyta</taxon>
        <taxon>Tracheophyta</taxon>
        <taxon>Polypodiopsida</taxon>
        <taxon>Polypodiidae</taxon>
        <taxon>Polypodiales</taxon>
        <taxon>Pteridineae</taxon>
        <taxon>Pteridaceae</taxon>
        <taxon>Parkerioideae</taxon>
        <taxon>Ceratopteris</taxon>
    </lineage>
</organism>
<evidence type="ECO:0000313" key="3">
    <source>
        <dbReference type="EMBL" id="KAH7447494.1"/>
    </source>
</evidence>
<feature type="repeat" description="PPR" evidence="2">
    <location>
        <begin position="24"/>
        <end position="58"/>
    </location>
</feature>
<dbReference type="GO" id="GO:0003723">
    <property type="term" value="F:RNA binding"/>
    <property type="evidence" value="ECO:0007669"/>
    <property type="project" value="InterPro"/>
</dbReference>
<accession>A0A8T2VMW9</accession>
<keyword evidence="4" id="KW-1185">Reference proteome</keyword>
<keyword evidence="1" id="KW-0677">Repeat</keyword>
<dbReference type="InterPro" id="IPR002885">
    <property type="entry name" value="PPR_rpt"/>
</dbReference>
<dbReference type="Proteomes" id="UP000825935">
    <property type="component" value="Chromosome 1"/>
</dbReference>
<dbReference type="InterPro" id="IPR011990">
    <property type="entry name" value="TPR-like_helical_dom_sf"/>
</dbReference>
<dbReference type="PROSITE" id="PS51375">
    <property type="entry name" value="PPR"/>
    <property type="match status" value="1"/>
</dbReference>
<dbReference type="GO" id="GO:0009451">
    <property type="term" value="P:RNA modification"/>
    <property type="evidence" value="ECO:0007669"/>
    <property type="project" value="InterPro"/>
</dbReference>